<keyword evidence="3" id="KW-1185">Reference proteome</keyword>
<dbReference type="Proteomes" id="UP000218231">
    <property type="component" value="Unassembled WGS sequence"/>
</dbReference>
<proteinExistence type="predicted"/>
<evidence type="ECO:0000313" key="2">
    <source>
        <dbReference type="EMBL" id="PAV72388.1"/>
    </source>
</evidence>
<protein>
    <submittedName>
        <fullName evidence="2">Uncharacterized protein</fullName>
    </submittedName>
</protein>
<feature type="region of interest" description="Disordered" evidence="1">
    <location>
        <begin position="263"/>
        <end position="298"/>
    </location>
</feature>
<dbReference type="AlphaFoldDB" id="A0A2A2KET4"/>
<name>A0A2A2KET4_9BILA</name>
<sequence length="355" mass="36736">MLCLVSNQPRSGPPVAAAQLLTDTNARCEPCDVVRQGLEFFLGKDGGGSVHGAAGIAALALLERLELLQQVGLALAGQTRRHRAAGQRLAMACGAAPRSGTGVAAGTHGVIGGRCVGHPRNLTGEVFGQGLDPFIAQGGRQRLHLRAVSRALGKRLKLRLDIRCRLPSERRVEAVMRLPASAMAKRAGILRLRPGAAIGLIAGVMLIEGVHEPVACEQLRALEGPGCAFSCVPPGAGKCLQGFERRAVTGAYRAVHAAGPQVRGLGARPDQAPDSRLEIAPPAGQEAGGNGADAGQGPGVDLGPVVIVELRDVESFLAQGLGVDARESACGLPRVIAELRAAHEAHQDADAAVWR</sequence>
<organism evidence="2 3">
    <name type="scientific">Diploscapter pachys</name>
    <dbReference type="NCBI Taxonomy" id="2018661"/>
    <lineage>
        <taxon>Eukaryota</taxon>
        <taxon>Metazoa</taxon>
        <taxon>Ecdysozoa</taxon>
        <taxon>Nematoda</taxon>
        <taxon>Chromadorea</taxon>
        <taxon>Rhabditida</taxon>
        <taxon>Rhabditina</taxon>
        <taxon>Rhabditomorpha</taxon>
        <taxon>Rhabditoidea</taxon>
        <taxon>Rhabditidae</taxon>
        <taxon>Diploscapter</taxon>
    </lineage>
</organism>
<reference evidence="2 3" key="1">
    <citation type="journal article" date="2017" name="Curr. Biol.">
        <title>Genome architecture and evolution of a unichromosomal asexual nematode.</title>
        <authorList>
            <person name="Fradin H."/>
            <person name="Zegar C."/>
            <person name="Gutwein M."/>
            <person name="Lucas J."/>
            <person name="Kovtun M."/>
            <person name="Corcoran D."/>
            <person name="Baugh L.R."/>
            <person name="Kiontke K."/>
            <person name="Gunsalus K."/>
            <person name="Fitch D.H."/>
            <person name="Piano F."/>
        </authorList>
    </citation>
    <scope>NUCLEOTIDE SEQUENCE [LARGE SCALE GENOMIC DNA]</scope>
    <source>
        <strain evidence="2">PF1309</strain>
    </source>
</reference>
<accession>A0A2A2KET4</accession>
<feature type="compositionally biased region" description="Gly residues" evidence="1">
    <location>
        <begin position="286"/>
        <end position="298"/>
    </location>
</feature>
<comment type="caution">
    <text evidence="2">The sequence shown here is derived from an EMBL/GenBank/DDBJ whole genome shotgun (WGS) entry which is preliminary data.</text>
</comment>
<gene>
    <name evidence="2" type="ORF">WR25_15955</name>
</gene>
<evidence type="ECO:0000256" key="1">
    <source>
        <dbReference type="SAM" id="MobiDB-lite"/>
    </source>
</evidence>
<evidence type="ECO:0000313" key="3">
    <source>
        <dbReference type="Proteomes" id="UP000218231"/>
    </source>
</evidence>
<dbReference type="EMBL" id="LIAE01008799">
    <property type="protein sequence ID" value="PAV72388.1"/>
    <property type="molecule type" value="Genomic_DNA"/>
</dbReference>